<dbReference type="InterPro" id="IPR036065">
    <property type="entry name" value="BolA-like_sf"/>
</dbReference>
<gene>
    <name evidence="3" type="ORF">GCM10011487_59900</name>
</gene>
<keyword evidence="4" id="KW-1185">Reference proteome</keyword>
<evidence type="ECO:0000313" key="3">
    <source>
        <dbReference type="EMBL" id="GFE83990.1"/>
    </source>
</evidence>
<evidence type="ECO:0000256" key="1">
    <source>
        <dbReference type="ARBA" id="ARBA00005578"/>
    </source>
</evidence>
<accession>A0A829YL74</accession>
<evidence type="ECO:0000313" key="4">
    <source>
        <dbReference type="Proteomes" id="UP000445000"/>
    </source>
</evidence>
<comment type="similarity">
    <text evidence="1 2">Belongs to the BolA/IbaG family.</text>
</comment>
<dbReference type="Pfam" id="PF01722">
    <property type="entry name" value="BolA"/>
    <property type="match status" value="1"/>
</dbReference>
<dbReference type="PANTHER" id="PTHR46229">
    <property type="entry name" value="BOLA TRANSCRIPTION REGULATOR"/>
    <property type="match status" value="1"/>
</dbReference>
<name>A0A829YL74_9GAMM</name>
<dbReference type="InterPro" id="IPR050961">
    <property type="entry name" value="BolA/IbaG_stress_morph_reg"/>
</dbReference>
<dbReference type="EMBL" id="BLJN01000007">
    <property type="protein sequence ID" value="GFE83990.1"/>
    <property type="molecule type" value="Genomic_DNA"/>
</dbReference>
<dbReference type="GO" id="GO:0005829">
    <property type="term" value="C:cytosol"/>
    <property type="evidence" value="ECO:0007669"/>
    <property type="project" value="TreeGrafter"/>
</dbReference>
<dbReference type="PIRSF" id="PIRSF003113">
    <property type="entry name" value="BolA"/>
    <property type="match status" value="1"/>
</dbReference>
<dbReference type="GO" id="GO:0006351">
    <property type="term" value="P:DNA-templated transcription"/>
    <property type="evidence" value="ECO:0007669"/>
    <property type="project" value="TreeGrafter"/>
</dbReference>
<sequence>MNAAEVQALIQTGLPGAQVRVASDDDTHFEAVIVAPQFEGRRMIQRHQLVYATLGQLMGREIHALSIQAFAPSEQINQQQK</sequence>
<reference evidence="4" key="1">
    <citation type="submission" date="2020-01" db="EMBL/GenBank/DDBJ databases">
        <title>'Steroidobacter agaridevorans' sp. nov., agar-degrading bacteria isolated from rhizosphere soils.</title>
        <authorList>
            <person name="Ikenaga M."/>
            <person name="Kataoka M."/>
            <person name="Murouchi A."/>
            <person name="Katsuragi S."/>
            <person name="Sakai M."/>
        </authorList>
    </citation>
    <scope>NUCLEOTIDE SEQUENCE [LARGE SCALE GENOMIC DNA]</scope>
    <source>
        <strain evidence="4">YU21-B</strain>
    </source>
</reference>
<dbReference type="InterPro" id="IPR002634">
    <property type="entry name" value="BolA"/>
</dbReference>
<organism evidence="3 4">
    <name type="scientific">Steroidobacter agaridevorans</name>
    <dbReference type="NCBI Taxonomy" id="2695856"/>
    <lineage>
        <taxon>Bacteria</taxon>
        <taxon>Pseudomonadati</taxon>
        <taxon>Pseudomonadota</taxon>
        <taxon>Gammaproteobacteria</taxon>
        <taxon>Steroidobacterales</taxon>
        <taxon>Steroidobacteraceae</taxon>
        <taxon>Steroidobacter</taxon>
    </lineage>
</organism>
<protein>
    <submittedName>
        <fullName evidence="3">BolA family transcriptional regulator</fullName>
    </submittedName>
</protein>
<dbReference type="RefSeq" id="WP_161815593.1">
    <property type="nucleotide sequence ID" value="NZ_BLJN01000007.1"/>
</dbReference>
<proteinExistence type="inferred from homology"/>
<comment type="caution">
    <text evidence="3">The sequence shown here is derived from an EMBL/GenBank/DDBJ whole genome shotgun (WGS) entry which is preliminary data.</text>
</comment>
<dbReference type="AlphaFoldDB" id="A0A829YL74"/>
<dbReference type="SUPFAM" id="SSF82657">
    <property type="entry name" value="BolA-like"/>
    <property type="match status" value="1"/>
</dbReference>
<evidence type="ECO:0000256" key="2">
    <source>
        <dbReference type="RuleBase" id="RU003860"/>
    </source>
</evidence>
<dbReference type="Gene3D" id="3.30.300.90">
    <property type="entry name" value="BolA-like"/>
    <property type="match status" value="1"/>
</dbReference>
<dbReference type="Proteomes" id="UP000445000">
    <property type="component" value="Unassembled WGS sequence"/>
</dbReference>
<dbReference type="PANTHER" id="PTHR46229:SF2">
    <property type="entry name" value="BOLA-LIKE PROTEIN 1"/>
    <property type="match status" value="1"/>
</dbReference>